<keyword evidence="2" id="KW-1185">Reference proteome</keyword>
<evidence type="ECO:0000313" key="2">
    <source>
        <dbReference type="Proteomes" id="UP000283269"/>
    </source>
</evidence>
<protein>
    <submittedName>
        <fullName evidence="1">Uncharacterized protein</fullName>
    </submittedName>
</protein>
<comment type="caution">
    <text evidence="1">The sequence shown here is derived from an EMBL/GenBank/DDBJ whole genome shotgun (WGS) entry which is preliminary data.</text>
</comment>
<proteinExistence type="predicted"/>
<dbReference type="AlphaFoldDB" id="A0A409XLD3"/>
<name>A0A409XLD3_PSICY</name>
<reference evidence="1 2" key="1">
    <citation type="journal article" date="2018" name="Evol. Lett.">
        <title>Horizontal gene cluster transfer increased hallucinogenic mushroom diversity.</title>
        <authorList>
            <person name="Reynolds H.T."/>
            <person name="Vijayakumar V."/>
            <person name="Gluck-Thaler E."/>
            <person name="Korotkin H.B."/>
            <person name="Matheny P.B."/>
            <person name="Slot J.C."/>
        </authorList>
    </citation>
    <scope>NUCLEOTIDE SEQUENCE [LARGE SCALE GENOMIC DNA]</scope>
    <source>
        <strain evidence="1 2">2631</strain>
    </source>
</reference>
<dbReference type="Proteomes" id="UP000283269">
    <property type="component" value="Unassembled WGS sequence"/>
</dbReference>
<sequence length="98" mass="11363">MKEEELEQGEVTYHHPKQCVLVIARAHCEVGDRDAEALHEHDLDRVGVHEHRSGHDKAPVNVRMYELGSIKRGEEMTEKKASEIEWEDALGYLWMGER</sequence>
<organism evidence="1 2">
    <name type="scientific">Psilocybe cyanescens</name>
    <dbReference type="NCBI Taxonomy" id="93625"/>
    <lineage>
        <taxon>Eukaryota</taxon>
        <taxon>Fungi</taxon>
        <taxon>Dikarya</taxon>
        <taxon>Basidiomycota</taxon>
        <taxon>Agaricomycotina</taxon>
        <taxon>Agaricomycetes</taxon>
        <taxon>Agaricomycetidae</taxon>
        <taxon>Agaricales</taxon>
        <taxon>Agaricineae</taxon>
        <taxon>Strophariaceae</taxon>
        <taxon>Psilocybe</taxon>
    </lineage>
</organism>
<dbReference type="InParanoid" id="A0A409XLD3"/>
<evidence type="ECO:0000313" key="1">
    <source>
        <dbReference type="EMBL" id="PPQ91558.1"/>
    </source>
</evidence>
<accession>A0A409XLD3</accession>
<dbReference type="EMBL" id="NHYD01001315">
    <property type="protein sequence ID" value="PPQ91558.1"/>
    <property type="molecule type" value="Genomic_DNA"/>
</dbReference>
<gene>
    <name evidence="1" type="ORF">CVT25_008676</name>
</gene>